<reference evidence="5 6" key="1">
    <citation type="submission" date="2021-01" db="EMBL/GenBank/DDBJ databases">
        <title>Streptomyces acididurans sp. nov., isolated from a peat swamp forest soil.</title>
        <authorList>
            <person name="Chantavorakit T."/>
            <person name="Duangmal K."/>
        </authorList>
    </citation>
    <scope>NUCLEOTIDE SEQUENCE [LARGE SCALE GENOMIC DNA]</scope>
    <source>
        <strain evidence="5 6">KK5PA1</strain>
    </source>
</reference>
<dbReference type="PROSITE" id="PS00455">
    <property type="entry name" value="AMP_BINDING"/>
    <property type="match status" value="2"/>
</dbReference>
<evidence type="ECO:0000256" key="2">
    <source>
        <dbReference type="ARBA" id="ARBA00022450"/>
    </source>
</evidence>
<dbReference type="InterPro" id="IPR010071">
    <property type="entry name" value="AA_adenyl_dom"/>
</dbReference>
<name>A0ABS2U5U6_9ACTN</name>
<dbReference type="Pfam" id="PF00501">
    <property type="entry name" value="AMP-binding"/>
    <property type="match status" value="2"/>
</dbReference>
<dbReference type="InterPro" id="IPR036736">
    <property type="entry name" value="ACP-like_sf"/>
</dbReference>
<organism evidence="5 6">
    <name type="scientific">Actinacidiphila acididurans</name>
    <dbReference type="NCBI Taxonomy" id="2784346"/>
    <lineage>
        <taxon>Bacteria</taxon>
        <taxon>Bacillati</taxon>
        <taxon>Actinomycetota</taxon>
        <taxon>Actinomycetes</taxon>
        <taxon>Kitasatosporales</taxon>
        <taxon>Streptomycetaceae</taxon>
        <taxon>Actinacidiphila</taxon>
    </lineage>
</organism>
<dbReference type="SUPFAM" id="SSF47336">
    <property type="entry name" value="ACP-like"/>
    <property type="match status" value="2"/>
</dbReference>
<evidence type="ECO:0000259" key="4">
    <source>
        <dbReference type="PROSITE" id="PS50075"/>
    </source>
</evidence>
<dbReference type="CDD" id="cd19540">
    <property type="entry name" value="LCL_NRPS-like"/>
    <property type="match status" value="2"/>
</dbReference>
<accession>A0ABS2U5U6</accession>
<dbReference type="Gene3D" id="3.40.50.980">
    <property type="match status" value="2"/>
</dbReference>
<dbReference type="InterPro" id="IPR006162">
    <property type="entry name" value="Ppantetheine_attach_site"/>
</dbReference>
<comment type="cofactor">
    <cofactor evidence="1">
        <name>pantetheine 4'-phosphate</name>
        <dbReference type="ChEBI" id="CHEBI:47942"/>
    </cofactor>
</comment>
<dbReference type="CDD" id="cd17646">
    <property type="entry name" value="A_NRPS_AB3403-like"/>
    <property type="match status" value="1"/>
</dbReference>
<dbReference type="EMBL" id="JADKYB010000050">
    <property type="protein sequence ID" value="MBM9510732.1"/>
    <property type="molecule type" value="Genomic_DNA"/>
</dbReference>
<protein>
    <submittedName>
        <fullName evidence="5">Amino acid adenylation domain-containing protein</fullName>
    </submittedName>
</protein>
<dbReference type="RefSeq" id="WP_205365225.1">
    <property type="nucleotide sequence ID" value="NZ_JADKYB010000050.1"/>
</dbReference>
<dbReference type="InterPro" id="IPR042099">
    <property type="entry name" value="ANL_N_sf"/>
</dbReference>
<evidence type="ECO:0000313" key="5">
    <source>
        <dbReference type="EMBL" id="MBM9510732.1"/>
    </source>
</evidence>
<evidence type="ECO:0000256" key="1">
    <source>
        <dbReference type="ARBA" id="ARBA00001957"/>
    </source>
</evidence>
<dbReference type="PANTHER" id="PTHR45527:SF1">
    <property type="entry name" value="FATTY ACID SYNTHASE"/>
    <property type="match status" value="1"/>
</dbReference>
<dbReference type="Gene3D" id="3.40.50.12780">
    <property type="entry name" value="N-terminal domain of ligase-like"/>
    <property type="match status" value="1"/>
</dbReference>
<comment type="caution">
    <text evidence="5">The sequence shown here is derived from an EMBL/GenBank/DDBJ whole genome shotgun (WGS) entry which is preliminary data.</text>
</comment>
<dbReference type="InterPro" id="IPR023213">
    <property type="entry name" value="CAT-like_dom_sf"/>
</dbReference>
<dbReference type="InterPro" id="IPR009081">
    <property type="entry name" value="PP-bd_ACP"/>
</dbReference>
<dbReference type="PROSITE" id="PS00012">
    <property type="entry name" value="PHOSPHOPANTETHEINE"/>
    <property type="match status" value="2"/>
</dbReference>
<dbReference type="Gene3D" id="3.30.300.30">
    <property type="match status" value="2"/>
</dbReference>
<feature type="domain" description="Carrier" evidence="4">
    <location>
        <begin position="956"/>
        <end position="1031"/>
    </location>
</feature>
<dbReference type="CDD" id="cd05930">
    <property type="entry name" value="A_NRPS"/>
    <property type="match status" value="1"/>
</dbReference>
<dbReference type="SUPFAM" id="SSF56801">
    <property type="entry name" value="Acetyl-CoA synthetase-like"/>
    <property type="match status" value="2"/>
</dbReference>
<dbReference type="Pfam" id="PF00668">
    <property type="entry name" value="Condensation"/>
    <property type="match status" value="3"/>
</dbReference>
<dbReference type="Gene3D" id="3.30.559.10">
    <property type="entry name" value="Chloramphenicol acetyltransferase-like domain"/>
    <property type="match status" value="3"/>
</dbReference>
<dbReference type="Gene3D" id="2.30.38.10">
    <property type="entry name" value="Luciferase, Domain 3"/>
    <property type="match status" value="1"/>
</dbReference>
<dbReference type="InterPro" id="IPR020806">
    <property type="entry name" value="PKS_PP-bd"/>
</dbReference>
<dbReference type="Pfam" id="PF00550">
    <property type="entry name" value="PP-binding"/>
    <property type="match status" value="2"/>
</dbReference>
<dbReference type="InterPro" id="IPR025110">
    <property type="entry name" value="AMP-bd_C"/>
</dbReference>
<feature type="non-terminal residue" evidence="5">
    <location>
        <position position="2297"/>
    </location>
</feature>
<dbReference type="Pfam" id="PF13193">
    <property type="entry name" value="AMP-binding_C"/>
    <property type="match status" value="2"/>
</dbReference>
<feature type="domain" description="Carrier" evidence="4">
    <location>
        <begin position="1984"/>
        <end position="2059"/>
    </location>
</feature>
<dbReference type="PANTHER" id="PTHR45527">
    <property type="entry name" value="NONRIBOSOMAL PEPTIDE SYNTHETASE"/>
    <property type="match status" value="1"/>
</dbReference>
<sequence>MIPASFAQQRLWFLDRFGGPGETYTIPVQVRLTGPLDLGALRAALGDLTARHESLRTLLPAVDGQPYQLIVEAAQAAPVLDVVEAGEDELPEAVTEARLRPFDLATDLPLRATVFALGPRRWELLLVVHHVAADEWSMGPLWRDLASAYEARLNGRAPQWTPLPVQYADYTLWQRELLGSADEPSELLTEQVEYWRAALDGAPPELALPVDRQRPPEPGYRGGVVTTTVPAEVHARLTRLARTYGMTVFMVLHAAVAALLSRLGSGDDIVLGSPVAGRTDESLDDLVGFFVNTLVLRTDLTGDPDFAEVLQRVRATAMDAFDHQDVPFERLVEQLAPDRSMSRHPVFQVMLTTQSALAPEFGLAGLTVRPVPPEVETAKFDLQLSFAETFTPDGEPAGLDAGVLYSADLFDRATAEALARRLVRVLEQVTADPSVRVTRLEVTEPAERHLMAVWNTPEISLPAATVPELFAARAPSDEVALVAGGARMSYRELDGRSNHLARRLAEHGAGPETRVAVLMDRSAEAVVALLAVLKAGAAYVPVDPGYPAERIDWLLADAGVRMVLADARTQSRLTGHLVLRADEPGTDPRPLPPLARPQNAAYVMYTSGSTGTPKGVVVPHASLSGLLASLQHRYALSPADRVLLKSPLVFDVSVWEVFWPLTEGATVVVAEPGGHRDPAYLADLIARERVSVLQFVPSMLAAFADEGRLVPGVRLLCCAGEALPASLRDTAQALFGVPVHNQYGPTEATVLTTVWQCDPETDGALVPIGRPLPHARASVLDESLRPVPIGVPGELYVSGSAVARGYHGRAALTAHRFVADPATPGGRLYRTGDMVRRSRTGVLHYLGRADEQVKIRGHRIEPGEIESVIAAEPGVAQVAVVAREDTPGGRRLVAYVVAGDGDVSHLRAAVSRRLPGHLVPSAFVALDALPVTVNGKLDRRALPAPRYTGTIGTWRGPRTVREEILCAVYADVLGIGPVGIDDSFFDLGGHSLLATRLIARIRTALGAEIGLRDVFADPTVAGLAARLDSAGPARDGVTVVVRPEPMPLSYAQQRLWFLSQLHGPNAVYDIELVLRLTGALDVPALRAALRDLVTRHESLRTRSVPGDGEPYAEVLEPAEVLAPAPESQARHFDLSVDRPIRASLVAEAADRWVLTIVVHHIAADGWSVGPLWRDLSVAYAARVAGQEPRWRPLPVQYADYVLWQRALLGDVGDTQMDFWRRTLTGAPPELALPFDRPRPPAASYRGGVAGLTVPAELHTRLRDLARDRQVTLFMVLHAAVAALLSRLGAGRDVVIGTAVAGRTDEALNDLIGLFVNTLVLRTDVPGDASFAEVVARTREAGLVALAHQDVPFERLVEELAPHRSLGRHPLFQVMLTVQRAGADVPRLSGVEVEAVTGGPAVAKFDLDFSLVERFTADGEPAGITGGVVYAADLFDAGTATGLADRLLRILAAVAADPAVRVDALPILSSAEHRRITVAWNDTATAGPPATVPELFAAQAARTPQAPALVSAAGSLSYAELDSRSDRLAGLLAATGIGPESRVAVLMRRSTDLVAVLLAVLKTGGAYVPVDPDYPPSRVRFVLDDADAACVVLDKWSAGTDVGGRPVLLADDVPDAPAGPLPARATGRNAAYVMYTSGSTGTPKGVVVTHANLANLLTWMQHRYGLTPADRVLLKTPAVFDVSLWELFWPLLHGATTVVAEPDGHRDPLYLAELIVRERVSVLQFVPSMLSAFLQAVTAAGLTCRGPRWVFCIGEALQTAERDAAYAVFGVPVQNQYGPTETTVLSTHRESGPDTDGDMVPIGVPIAGTRVYVLDDRLRPVPPGVAGELYIAGAGVARGYLGRPALTGHRFVADPYGPGRLYRTGDVVRWRHDGVLLFLGRADDQVKIRGFRVEPGEVQALLAGHDSVTRAAVVVREDTPGDQRLVAYVVGGDGPALREYAAARLPEHLVPSAVVVMDALPLTVNGKLDRRALPPPPDHTTVTRGPRDLREELLGAVFAEVLGRDAVGVDDSFFDLGGHSLLATRLVARIRTALGTEVSLRDVFDAPTVALLAGRLGASGPARPAIGTRSRPGLIPLSYAQQRLWFLGRLEGPSPTYNIPLAVRLTGPLDVGALRAAAGDLLARHEILRTRIGTTGGQPYQLILDDPEPAVTVRRVPGSGLRAAVAEEVAYPFDLAVDLPLRMTVLATDDEWVLVVVLHHIAGDGASMGPLWGDLAFAYEARLAGRPPAWKPLPVQYADYALWQRDQLGEVLNDQLAYWRARLAGAPVELALATDRPRPARAGHVGGVVPLVVSPELH</sequence>
<dbReference type="Gene3D" id="3.30.559.30">
    <property type="entry name" value="Nonribosomal peptide synthetase, condensation domain"/>
    <property type="match status" value="3"/>
</dbReference>
<dbReference type="SUPFAM" id="SSF52777">
    <property type="entry name" value="CoA-dependent acyltransferases"/>
    <property type="match status" value="5"/>
</dbReference>
<keyword evidence="3" id="KW-0597">Phosphoprotein</keyword>
<dbReference type="Proteomes" id="UP000749040">
    <property type="component" value="Unassembled WGS sequence"/>
</dbReference>
<dbReference type="InterPro" id="IPR045851">
    <property type="entry name" value="AMP-bd_C_sf"/>
</dbReference>
<dbReference type="InterPro" id="IPR020845">
    <property type="entry name" value="AMP-binding_CS"/>
</dbReference>
<dbReference type="Gene3D" id="1.10.1200.10">
    <property type="entry name" value="ACP-like"/>
    <property type="match status" value="2"/>
</dbReference>
<dbReference type="InterPro" id="IPR000873">
    <property type="entry name" value="AMP-dep_synth/lig_dom"/>
</dbReference>
<dbReference type="NCBIfam" id="TIGR01733">
    <property type="entry name" value="AA-adenyl-dom"/>
    <property type="match status" value="2"/>
</dbReference>
<dbReference type="SMART" id="SM00823">
    <property type="entry name" value="PKS_PP"/>
    <property type="match status" value="2"/>
</dbReference>
<gene>
    <name evidence="5" type="ORF">ITX44_40485</name>
</gene>
<dbReference type="InterPro" id="IPR001242">
    <property type="entry name" value="Condensation_dom"/>
</dbReference>
<evidence type="ECO:0000256" key="3">
    <source>
        <dbReference type="ARBA" id="ARBA00022553"/>
    </source>
</evidence>
<proteinExistence type="predicted"/>
<dbReference type="PROSITE" id="PS50075">
    <property type="entry name" value="CARRIER"/>
    <property type="match status" value="2"/>
</dbReference>
<keyword evidence="2" id="KW-0596">Phosphopantetheine</keyword>
<evidence type="ECO:0000313" key="6">
    <source>
        <dbReference type="Proteomes" id="UP000749040"/>
    </source>
</evidence>
<keyword evidence="6" id="KW-1185">Reference proteome</keyword>